<organism evidence="1 2">
    <name type="scientific">Vibrio phage 5 TSL-2019</name>
    <dbReference type="NCBI Taxonomy" id="2578086"/>
    <lineage>
        <taxon>Viruses</taxon>
        <taxon>Duplodnaviria</taxon>
        <taxon>Heunggongvirae</taxon>
        <taxon>Uroviricota</taxon>
        <taxon>Caudoviricetes</taxon>
        <taxon>Chimalliviridae</taxon>
        <taxon>Gorgonvirinae</taxon>
        <taxon>Aphroditevirus</taxon>
        <taxon>Aphroditevirus USC1</taxon>
    </lineage>
</organism>
<dbReference type="EMBL" id="MK358448">
    <property type="protein sequence ID" value="QCW23303.1"/>
    <property type="molecule type" value="Genomic_DNA"/>
</dbReference>
<name>A0A513SQ52_9CAUD</name>
<sequence>MTKLYLVTLHIGEKTGAEIEDCLKAFPKSRFHLVDKYQVTYYTKIANENVILNELEDVTGISTAGVEVMELNDRHFVIALKADGDVHFTKKDHHLASSLF</sequence>
<reference evidence="1 2" key="1">
    <citation type="submission" date="2019-01" db="EMBL/GenBank/DDBJ databases">
        <authorList>
            <person name="Le T.S."/>
            <person name="Kurtboke I."/>
        </authorList>
    </citation>
    <scope>NUCLEOTIDE SEQUENCE [LARGE SCALE GENOMIC DNA]</scope>
</reference>
<evidence type="ECO:0000313" key="1">
    <source>
        <dbReference type="EMBL" id="QCW23303.1"/>
    </source>
</evidence>
<protein>
    <submittedName>
        <fullName evidence="1">Uncharacterized protein</fullName>
    </submittedName>
</protein>
<accession>A0A513SQ52</accession>
<dbReference type="Proteomes" id="UP000316194">
    <property type="component" value="Segment"/>
</dbReference>
<proteinExistence type="predicted"/>
<evidence type="ECO:0000313" key="2">
    <source>
        <dbReference type="Proteomes" id="UP000316194"/>
    </source>
</evidence>